<feature type="region of interest" description="Disordered" evidence="1">
    <location>
        <begin position="378"/>
        <end position="456"/>
    </location>
</feature>
<evidence type="ECO:0000313" key="2">
    <source>
        <dbReference type="EMBL" id="PWA59485.1"/>
    </source>
</evidence>
<protein>
    <recommendedName>
        <fullName evidence="4">Helitron helicase-like domain-containing protein</fullName>
    </recommendedName>
</protein>
<dbReference type="STRING" id="35608.A0A2U1MDZ5"/>
<dbReference type="Proteomes" id="UP000245207">
    <property type="component" value="Unassembled WGS sequence"/>
</dbReference>
<evidence type="ECO:0000313" key="3">
    <source>
        <dbReference type="Proteomes" id="UP000245207"/>
    </source>
</evidence>
<dbReference type="EMBL" id="PKPP01005613">
    <property type="protein sequence ID" value="PWA59485.1"/>
    <property type="molecule type" value="Genomic_DNA"/>
</dbReference>
<sequence>MRTKGKAKIRTTNFQNICLNNVRDVSELVAPPSLETDMPGARVLVAVDHHQRSPVGSCLKRKSPDTPVERDTTFGKRLAYETSEGGVTHGASVELPISCFGQLNRVDGPFVVNNLASNDQPSSAAFHGPVVLDFAAGTVVREMSNTLVELHDVGNNNGKRPFSAFASDMPEPCSSSKRTCHEIVSCKCLRLVFAFALFVRLFHRPSNFSVLFLSAAFHGPVVLDFAAGTVVREISNTLVELHDVANNNGKRPFSAFASHMPEPCSSSKRTCHEIVSCVPTCHVSANIASLNREITHDVTLAVPVSNMNGKRQLDSISENVRSETDQRKRQCRDLPASFSQGDVLPGVQLRDRAPNTTACTLLPVSQAATPDVMLPGLPSVGATSNANVDIPRPTSPTPLTDNIQTSAPSNSHPLPCSTFEQTGVSHASPSHRGRRRRFPRNSSQRSANHSAHTVRSGAPVEYRSFGPCNCVCSHCHAKFWYEERLAASTRRSGPLYHHCCRGGKVQLFAPFDYPEYIQQLFLDEHFLRHIRAYNQMFGMTSLGATVDDTVNNGRGPYVFKVSGQIYHSIGRFCPDEGVMPRFLQLYINDTNNEVRNRLENFTTNGQTPLRQDIVEGLIELLDQHNALVQLFRTARDKLQDTEVPEFKVMLFNVVGSAQHELPTADEVGAIVFDSGPENEPDFDIIIEAHSGEPQRINGTQLDDPTFSVMVIPNTISVSYPHSDHHIPEVINRHQGLAF</sequence>
<evidence type="ECO:0000256" key="1">
    <source>
        <dbReference type="SAM" id="MobiDB-lite"/>
    </source>
</evidence>
<gene>
    <name evidence="2" type="ORF">CTI12_AA391250</name>
</gene>
<evidence type="ECO:0008006" key="4">
    <source>
        <dbReference type="Google" id="ProtNLM"/>
    </source>
</evidence>
<reference evidence="2 3" key="1">
    <citation type="journal article" date="2018" name="Mol. Plant">
        <title>The genome of Artemisia annua provides insight into the evolution of Asteraceae family and artemisinin biosynthesis.</title>
        <authorList>
            <person name="Shen Q."/>
            <person name="Zhang L."/>
            <person name="Liao Z."/>
            <person name="Wang S."/>
            <person name="Yan T."/>
            <person name="Shi P."/>
            <person name="Liu M."/>
            <person name="Fu X."/>
            <person name="Pan Q."/>
            <person name="Wang Y."/>
            <person name="Lv Z."/>
            <person name="Lu X."/>
            <person name="Zhang F."/>
            <person name="Jiang W."/>
            <person name="Ma Y."/>
            <person name="Chen M."/>
            <person name="Hao X."/>
            <person name="Li L."/>
            <person name="Tang Y."/>
            <person name="Lv G."/>
            <person name="Zhou Y."/>
            <person name="Sun X."/>
            <person name="Brodelius P.E."/>
            <person name="Rose J.K.C."/>
            <person name="Tang K."/>
        </authorList>
    </citation>
    <scope>NUCLEOTIDE SEQUENCE [LARGE SCALE GENOMIC DNA]</scope>
    <source>
        <strain evidence="3">cv. Huhao1</strain>
        <tissue evidence="2">Leaf</tissue>
    </source>
</reference>
<accession>A0A2U1MDZ5</accession>
<dbReference type="AlphaFoldDB" id="A0A2U1MDZ5"/>
<feature type="compositionally biased region" description="Polar residues" evidence="1">
    <location>
        <begin position="397"/>
        <end position="424"/>
    </location>
</feature>
<proteinExistence type="predicted"/>
<feature type="compositionally biased region" description="Basic residues" evidence="1">
    <location>
        <begin position="429"/>
        <end position="439"/>
    </location>
</feature>
<dbReference type="PANTHER" id="PTHR45786:SF74">
    <property type="entry name" value="ATP-DEPENDENT DNA HELICASE"/>
    <property type="match status" value="1"/>
</dbReference>
<dbReference type="PANTHER" id="PTHR45786">
    <property type="entry name" value="DNA BINDING PROTEIN-LIKE"/>
    <property type="match status" value="1"/>
</dbReference>
<organism evidence="2 3">
    <name type="scientific">Artemisia annua</name>
    <name type="common">Sweet wormwood</name>
    <dbReference type="NCBI Taxonomy" id="35608"/>
    <lineage>
        <taxon>Eukaryota</taxon>
        <taxon>Viridiplantae</taxon>
        <taxon>Streptophyta</taxon>
        <taxon>Embryophyta</taxon>
        <taxon>Tracheophyta</taxon>
        <taxon>Spermatophyta</taxon>
        <taxon>Magnoliopsida</taxon>
        <taxon>eudicotyledons</taxon>
        <taxon>Gunneridae</taxon>
        <taxon>Pentapetalae</taxon>
        <taxon>asterids</taxon>
        <taxon>campanulids</taxon>
        <taxon>Asterales</taxon>
        <taxon>Asteraceae</taxon>
        <taxon>Asteroideae</taxon>
        <taxon>Anthemideae</taxon>
        <taxon>Artemisiinae</taxon>
        <taxon>Artemisia</taxon>
    </lineage>
</organism>
<name>A0A2U1MDZ5_ARTAN</name>
<keyword evidence="3" id="KW-1185">Reference proteome</keyword>
<comment type="caution">
    <text evidence="2">The sequence shown here is derived from an EMBL/GenBank/DDBJ whole genome shotgun (WGS) entry which is preliminary data.</text>
</comment>